<dbReference type="EMBL" id="JANBPW010003992">
    <property type="protein sequence ID" value="KAJ1936119.1"/>
    <property type="molecule type" value="Genomic_DNA"/>
</dbReference>
<feature type="non-terminal residue" evidence="1">
    <location>
        <position position="523"/>
    </location>
</feature>
<accession>A0ACC1J3N6</accession>
<evidence type="ECO:0000313" key="1">
    <source>
        <dbReference type="EMBL" id="KAJ1936119.1"/>
    </source>
</evidence>
<organism evidence="1 2">
    <name type="scientific">Linderina macrospora</name>
    <dbReference type="NCBI Taxonomy" id="4868"/>
    <lineage>
        <taxon>Eukaryota</taxon>
        <taxon>Fungi</taxon>
        <taxon>Fungi incertae sedis</taxon>
        <taxon>Zoopagomycota</taxon>
        <taxon>Kickxellomycotina</taxon>
        <taxon>Kickxellomycetes</taxon>
        <taxon>Kickxellales</taxon>
        <taxon>Kickxellaceae</taxon>
        <taxon>Linderina</taxon>
    </lineage>
</organism>
<comment type="caution">
    <text evidence="1">The sequence shown here is derived from an EMBL/GenBank/DDBJ whole genome shotgun (WGS) entry which is preliminary data.</text>
</comment>
<proteinExistence type="predicted"/>
<keyword evidence="2" id="KW-1185">Reference proteome</keyword>
<protein>
    <submittedName>
        <fullName evidence="1">Vacuolar protein sorting-associated protein 13</fullName>
    </submittedName>
</protein>
<sequence>MPYAADGTKGLAVDMLVAQPGELSISNEFTTVREVDKDWDVNHISLALRRIGITSMFTVDSAEYAQFGQTKQQVLQILEDVDFSMDMHVLIDGHIQGCMRPVTELIGTLSPVKMRLTEFQYKVIYDLLGVIGRVFGNDPNAPAVADPLINDKVLDLSILRDNPATNNAENAQKALENLGQAARIPEVDDTLGSYATVDLYVTLSTIQLELFQGSGFHLDSIQRASFTRADINGLSVKYRSKENGDSKAEFAINAVRAYDTRPGTQNQFTQLISPTIESRHGQKAVSEEEEEGAHVASSMHAMARDGPTDEDSSNPQLICHIDMRPNQDMVLLLTLDSPRVVLVLDHVFILVAFVMSVFPQQAPERQQQQKQQQQQAQQQAQKAAGGALPSSDFESTGGLIYKVDVLHPEFILLADPTSRSTEALVLSISQIIVAQEGMFCTTIDEIGVSLCSIDRRKESARSVMDPFTVITTMDQRVTPGDIVMGVPTYSATDISVDVGSLLLRVGINDAILMLDIFNHAMEL</sequence>
<name>A0ACC1J3N6_9FUNG</name>
<gene>
    <name evidence="1" type="primary">VPS13_4</name>
    <name evidence="1" type="ORF">FBU59_005161</name>
</gene>
<evidence type="ECO:0000313" key="2">
    <source>
        <dbReference type="Proteomes" id="UP001150603"/>
    </source>
</evidence>
<reference evidence="1" key="1">
    <citation type="submission" date="2022-07" db="EMBL/GenBank/DDBJ databases">
        <title>Phylogenomic reconstructions and comparative analyses of Kickxellomycotina fungi.</title>
        <authorList>
            <person name="Reynolds N.K."/>
            <person name="Stajich J.E."/>
            <person name="Barry K."/>
            <person name="Grigoriev I.V."/>
            <person name="Crous P."/>
            <person name="Smith M.E."/>
        </authorList>
    </citation>
    <scope>NUCLEOTIDE SEQUENCE</scope>
    <source>
        <strain evidence="1">NRRL 5244</strain>
    </source>
</reference>
<dbReference type="Proteomes" id="UP001150603">
    <property type="component" value="Unassembled WGS sequence"/>
</dbReference>